<sequence>MFSNIPIATIVSAFAGAKARQIKRDAMVLAFVGLMTLMASGALFGAFALSIAETHGAIYGLLAAAGLAIVLGLLALAVRAWLRMRARRRQRIAVTSTASAFAITSASNAIAQNKTTAIIAGLVIGLAAGALTRSSRS</sequence>
<gene>
    <name evidence="2" type="ORF">OEG82_14720</name>
</gene>
<keyword evidence="3" id="KW-1185">Reference proteome</keyword>
<keyword evidence="1" id="KW-0812">Transmembrane</keyword>
<proteinExistence type="predicted"/>
<dbReference type="EMBL" id="JAOVZQ010000001">
    <property type="protein sequence ID" value="MCY0095265.1"/>
    <property type="molecule type" value="Genomic_DNA"/>
</dbReference>
<feature type="transmembrane region" description="Helical" evidence="1">
    <location>
        <begin position="57"/>
        <end position="80"/>
    </location>
</feature>
<organism evidence="2 3">
    <name type="scientific">Hoeflea ulvae</name>
    <dbReference type="NCBI Taxonomy" id="2983764"/>
    <lineage>
        <taxon>Bacteria</taxon>
        <taxon>Pseudomonadati</taxon>
        <taxon>Pseudomonadota</taxon>
        <taxon>Alphaproteobacteria</taxon>
        <taxon>Hyphomicrobiales</taxon>
        <taxon>Rhizobiaceae</taxon>
        <taxon>Hoeflea</taxon>
    </lineage>
</organism>
<protein>
    <submittedName>
        <fullName evidence="2">Uncharacterized protein</fullName>
    </submittedName>
</protein>
<name>A0ABT3YHP6_9HYPH</name>
<evidence type="ECO:0000313" key="3">
    <source>
        <dbReference type="Proteomes" id="UP001081283"/>
    </source>
</evidence>
<dbReference type="Proteomes" id="UP001081283">
    <property type="component" value="Unassembled WGS sequence"/>
</dbReference>
<evidence type="ECO:0000256" key="1">
    <source>
        <dbReference type="SAM" id="Phobius"/>
    </source>
</evidence>
<evidence type="ECO:0000313" key="2">
    <source>
        <dbReference type="EMBL" id="MCY0095265.1"/>
    </source>
</evidence>
<accession>A0ABT3YHP6</accession>
<reference evidence="2" key="1">
    <citation type="submission" date="2022-10" db="EMBL/GenBank/DDBJ databases">
        <title>Hoeflea sp. J2-29, isolated from marine algae.</title>
        <authorList>
            <person name="Kristyanto S."/>
            <person name="Kim J.M."/>
            <person name="Jeon C.O."/>
        </authorList>
    </citation>
    <scope>NUCLEOTIDE SEQUENCE</scope>
    <source>
        <strain evidence="2">J2-29</strain>
    </source>
</reference>
<comment type="caution">
    <text evidence="2">The sequence shown here is derived from an EMBL/GenBank/DDBJ whole genome shotgun (WGS) entry which is preliminary data.</text>
</comment>
<dbReference type="RefSeq" id="WP_267613154.1">
    <property type="nucleotide sequence ID" value="NZ_JAOVZQ010000001.1"/>
</dbReference>
<keyword evidence="1" id="KW-1133">Transmembrane helix</keyword>
<keyword evidence="1" id="KW-0472">Membrane</keyword>
<feature type="transmembrane region" description="Helical" evidence="1">
    <location>
        <begin position="28"/>
        <end position="51"/>
    </location>
</feature>